<evidence type="ECO:0000256" key="1">
    <source>
        <dbReference type="SAM" id="Phobius"/>
    </source>
</evidence>
<dbReference type="Proteomes" id="UP001142610">
    <property type="component" value="Unassembled WGS sequence"/>
</dbReference>
<evidence type="ECO:0008006" key="4">
    <source>
        <dbReference type="Google" id="ProtNLM"/>
    </source>
</evidence>
<proteinExistence type="predicted"/>
<keyword evidence="3" id="KW-1185">Reference proteome</keyword>
<protein>
    <recommendedName>
        <fullName evidence="4">XapX domain-containing protein</fullName>
    </recommendedName>
</protein>
<organism evidence="2 3">
    <name type="scientific">Parvularcula maris</name>
    <dbReference type="NCBI Taxonomy" id="2965077"/>
    <lineage>
        <taxon>Bacteria</taxon>
        <taxon>Pseudomonadati</taxon>
        <taxon>Pseudomonadota</taxon>
        <taxon>Alphaproteobacteria</taxon>
        <taxon>Parvularculales</taxon>
        <taxon>Parvularculaceae</taxon>
        <taxon>Parvularcula</taxon>
    </lineage>
</organism>
<gene>
    <name evidence="2" type="ORF">NOG11_05510</name>
</gene>
<keyword evidence="1" id="KW-0812">Transmembrane</keyword>
<dbReference type="EMBL" id="JANIBC010000002">
    <property type="protein sequence ID" value="MCQ8184842.1"/>
    <property type="molecule type" value="Genomic_DNA"/>
</dbReference>
<dbReference type="RefSeq" id="WP_256618691.1">
    <property type="nucleotide sequence ID" value="NZ_JANIBC010000002.1"/>
</dbReference>
<accession>A0A9X2L888</accession>
<reference evidence="2" key="1">
    <citation type="submission" date="2022-07" db="EMBL/GenBank/DDBJ databases">
        <title>Parvularcula maris sp. nov., an algicidal bacterium isolated from seawater.</title>
        <authorList>
            <person name="Li F."/>
        </authorList>
    </citation>
    <scope>NUCLEOTIDE SEQUENCE</scope>
    <source>
        <strain evidence="2">BGMRC 0090</strain>
    </source>
</reference>
<evidence type="ECO:0000313" key="3">
    <source>
        <dbReference type="Proteomes" id="UP001142610"/>
    </source>
</evidence>
<sequence>MSLGKIILYAMGLGILVGLIVSKVAPDLPASLIGMVVTIFATVAAGRLQPPPPRR</sequence>
<feature type="transmembrane region" description="Helical" evidence="1">
    <location>
        <begin position="7"/>
        <end position="25"/>
    </location>
</feature>
<evidence type="ECO:0000313" key="2">
    <source>
        <dbReference type="EMBL" id="MCQ8184842.1"/>
    </source>
</evidence>
<keyword evidence="1" id="KW-1133">Transmembrane helix</keyword>
<comment type="caution">
    <text evidence="2">The sequence shown here is derived from an EMBL/GenBank/DDBJ whole genome shotgun (WGS) entry which is preliminary data.</text>
</comment>
<dbReference type="AlphaFoldDB" id="A0A9X2L888"/>
<keyword evidence="1" id="KW-0472">Membrane</keyword>
<feature type="transmembrane region" description="Helical" evidence="1">
    <location>
        <begin position="31"/>
        <end position="48"/>
    </location>
</feature>
<name>A0A9X2L888_9PROT</name>